<dbReference type="KEGG" id="vin:AKJ08_3663"/>
<proteinExistence type="predicted"/>
<sequence>MQASRFQARVEVRQGANDFATLSVLGFTAVGLTLALAFAVLGNHDSLSTAESIALAGKVMVGCLTLASVVLVAVLVKPRPYSALATATEGGLVLEREGSTKRVRMRGFRRVQVIRDDGAFRVELEKPASIVKLTLTDGHEAERLAGALLGQERVPAATARVRMRAGYWLFLMTCWIWVLALSALCVFPISLGLGALLTAITVPAGVWITLKATPADILVSEAGVAILHPLGSRRIDAGSLSDAAVVDDNSARIVLADGERLRLPELADHPLDRGVSTANPPAERLVASVREILVRRQPSHA</sequence>
<evidence type="ECO:0000256" key="1">
    <source>
        <dbReference type="SAM" id="Phobius"/>
    </source>
</evidence>
<dbReference type="EMBL" id="CP012332">
    <property type="protein sequence ID" value="AKU93276.1"/>
    <property type="molecule type" value="Genomic_DNA"/>
</dbReference>
<keyword evidence="1" id="KW-1133">Transmembrane helix</keyword>
<feature type="transmembrane region" description="Helical" evidence="1">
    <location>
        <begin position="165"/>
        <end position="183"/>
    </location>
</feature>
<evidence type="ECO:0000313" key="3">
    <source>
        <dbReference type="Proteomes" id="UP000055590"/>
    </source>
</evidence>
<name>A0A0K1PIQ7_9BACT</name>
<organism evidence="2 3">
    <name type="scientific">Vulgatibacter incomptus</name>
    <dbReference type="NCBI Taxonomy" id="1391653"/>
    <lineage>
        <taxon>Bacteria</taxon>
        <taxon>Pseudomonadati</taxon>
        <taxon>Myxococcota</taxon>
        <taxon>Myxococcia</taxon>
        <taxon>Myxococcales</taxon>
        <taxon>Cystobacterineae</taxon>
        <taxon>Vulgatibacteraceae</taxon>
        <taxon>Vulgatibacter</taxon>
    </lineage>
</organism>
<dbReference type="RefSeq" id="WP_050727321.1">
    <property type="nucleotide sequence ID" value="NZ_CP012332.1"/>
</dbReference>
<evidence type="ECO:0000313" key="2">
    <source>
        <dbReference type="EMBL" id="AKU93276.1"/>
    </source>
</evidence>
<protein>
    <recommendedName>
        <fullName evidence="4">PH domain-containing protein</fullName>
    </recommendedName>
</protein>
<feature type="transmembrane region" description="Helical" evidence="1">
    <location>
        <begin position="53"/>
        <end position="76"/>
    </location>
</feature>
<accession>A0A0K1PIQ7</accession>
<keyword evidence="1" id="KW-0812">Transmembrane</keyword>
<dbReference type="Proteomes" id="UP000055590">
    <property type="component" value="Chromosome"/>
</dbReference>
<gene>
    <name evidence="2" type="ORF">AKJ08_3663</name>
</gene>
<keyword evidence="3" id="KW-1185">Reference proteome</keyword>
<dbReference type="AlphaFoldDB" id="A0A0K1PIQ7"/>
<feature type="transmembrane region" description="Helical" evidence="1">
    <location>
        <begin position="20"/>
        <end position="41"/>
    </location>
</feature>
<reference evidence="2 3" key="1">
    <citation type="submission" date="2015-08" db="EMBL/GenBank/DDBJ databases">
        <authorList>
            <person name="Babu N.S."/>
            <person name="Beckwith C.J."/>
            <person name="Beseler K.G."/>
            <person name="Brison A."/>
            <person name="Carone J.V."/>
            <person name="Caskin T.P."/>
            <person name="Diamond M."/>
            <person name="Durham M.E."/>
            <person name="Foxe J.M."/>
            <person name="Go M."/>
            <person name="Henderson B.A."/>
            <person name="Jones I.B."/>
            <person name="McGettigan J.A."/>
            <person name="Micheletti S.J."/>
            <person name="Nasrallah M.E."/>
            <person name="Ortiz D."/>
            <person name="Piller C.R."/>
            <person name="Privatt S.R."/>
            <person name="Schneider S.L."/>
            <person name="Sharp S."/>
            <person name="Smith T.C."/>
            <person name="Stanton J.D."/>
            <person name="Ullery H.E."/>
            <person name="Wilson R.J."/>
            <person name="Serrano M.G."/>
            <person name="Buck G."/>
            <person name="Lee V."/>
            <person name="Wang Y."/>
            <person name="Carvalho R."/>
            <person name="Voegtly L."/>
            <person name="Shi R."/>
            <person name="Duckworth R."/>
            <person name="Johnson A."/>
            <person name="Loviza R."/>
            <person name="Walstead R."/>
            <person name="Shah Z."/>
            <person name="Kiflezghi M."/>
            <person name="Wade K."/>
            <person name="Ball S.L."/>
            <person name="Bradley K.W."/>
            <person name="Asai D.J."/>
            <person name="Bowman C.A."/>
            <person name="Russell D.A."/>
            <person name="Pope W.H."/>
            <person name="Jacobs-Sera D."/>
            <person name="Hendrix R.W."/>
            <person name="Hatfull G.F."/>
        </authorList>
    </citation>
    <scope>NUCLEOTIDE SEQUENCE [LARGE SCALE GENOMIC DNA]</scope>
    <source>
        <strain evidence="2 3">DSM 27710</strain>
    </source>
</reference>
<feature type="transmembrane region" description="Helical" evidence="1">
    <location>
        <begin position="189"/>
        <end position="210"/>
    </location>
</feature>
<evidence type="ECO:0008006" key="4">
    <source>
        <dbReference type="Google" id="ProtNLM"/>
    </source>
</evidence>
<keyword evidence="1" id="KW-0472">Membrane</keyword>